<keyword evidence="2" id="KW-1185">Reference proteome</keyword>
<accession>A0A9D4TXY8</accession>
<gene>
    <name evidence="1" type="ORF">D9Q98_000270</name>
</gene>
<reference evidence="1" key="2">
    <citation type="submission" date="2020-11" db="EMBL/GenBank/DDBJ databases">
        <authorList>
            <person name="Cecchin M."/>
            <person name="Marcolungo L."/>
            <person name="Rossato M."/>
            <person name="Girolomoni L."/>
            <person name="Cosentino E."/>
            <person name="Cuine S."/>
            <person name="Li-Beisson Y."/>
            <person name="Delledonne M."/>
            <person name="Ballottari M."/>
        </authorList>
    </citation>
    <scope>NUCLEOTIDE SEQUENCE</scope>
    <source>
        <strain evidence="1">211/11P</strain>
        <tissue evidence="1">Whole cell</tissue>
    </source>
</reference>
<sequence length="499" mass="51744">MTSSPGAAMAAALDRAMQAGARQLTGLGTRLAAVMCSGERAFDSAAVERIQQQLFVACELAQHLTNVAAEHDMTRAAQALQSCVTLPLECGHALMAIPDASSSEGSGLAIDVLCSQTVLLDWLIRGSDSAVAAQLASPEQLLAWLSAAASRVLAVNGASLGRGNARSLQLCLSLIVYQTVCHLSFAPHAAALQRDASLQRSLVQLLTAARLFATAPARPEGVFRDIDHFPWLWIALLSLLSMACSARHIVQHALGRSTSPDVLRRKMARQLLQALPRLPVALRVAAEHAQLTADSGAEVACRMLSFTGRIANGFHLLASSGLQALADRHLAAATAPVSSIVGSLADVPACCAAACALMQVLPHVAALQALAGAVVDRRDQLGMKLVLPISGIAAAVRYYCQGMGSGGPWSAAEATAATEALWQLHTTLCRAVHGGTAGLTVAQPHSELLLTSLAAGLDAAWDAQAALQGRAANNNADVADGKPKQADSSEVKCFLAAAV</sequence>
<name>A0A9D4TXY8_CHLVU</name>
<proteinExistence type="predicted"/>
<dbReference type="EMBL" id="SIDB01000001">
    <property type="protein sequence ID" value="KAI3437823.1"/>
    <property type="molecule type" value="Genomic_DNA"/>
</dbReference>
<dbReference type="Proteomes" id="UP001055712">
    <property type="component" value="Unassembled WGS sequence"/>
</dbReference>
<protein>
    <submittedName>
        <fullName evidence="1">Uncharacterized protein</fullName>
    </submittedName>
</protein>
<reference evidence="1" key="1">
    <citation type="journal article" date="2019" name="Plant J.">
        <title>Chlorella vulgaris genome assembly and annotation reveals the molecular basis for metabolic acclimation to high light conditions.</title>
        <authorList>
            <person name="Cecchin M."/>
            <person name="Marcolungo L."/>
            <person name="Rossato M."/>
            <person name="Girolomoni L."/>
            <person name="Cosentino E."/>
            <person name="Cuine S."/>
            <person name="Li-Beisson Y."/>
            <person name="Delledonne M."/>
            <person name="Ballottari M."/>
        </authorList>
    </citation>
    <scope>NUCLEOTIDE SEQUENCE</scope>
    <source>
        <strain evidence="1">211/11P</strain>
    </source>
</reference>
<comment type="caution">
    <text evidence="1">The sequence shown here is derived from an EMBL/GenBank/DDBJ whole genome shotgun (WGS) entry which is preliminary data.</text>
</comment>
<dbReference type="AlphaFoldDB" id="A0A9D4TXY8"/>
<organism evidence="1 2">
    <name type="scientific">Chlorella vulgaris</name>
    <name type="common">Green alga</name>
    <dbReference type="NCBI Taxonomy" id="3077"/>
    <lineage>
        <taxon>Eukaryota</taxon>
        <taxon>Viridiplantae</taxon>
        <taxon>Chlorophyta</taxon>
        <taxon>core chlorophytes</taxon>
        <taxon>Trebouxiophyceae</taxon>
        <taxon>Chlorellales</taxon>
        <taxon>Chlorellaceae</taxon>
        <taxon>Chlorella clade</taxon>
        <taxon>Chlorella</taxon>
    </lineage>
</organism>
<evidence type="ECO:0000313" key="2">
    <source>
        <dbReference type="Proteomes" id="UP001055712"/>
    </source>
</evidence>
<evidence type="ECO:0000313" key="1">
    <source>
        <dbReference type="EMBL" id="KAI3437823.1"/>
    </source>
</evidence>